<evidence type="ECO:0008006" key="3">
    <source>
        <dbReference type="Google" id="ProtNLM"/>
    </source>
</evidence>
<evidence type="ECO:0000256" key="1">
    <source>
        <dbReference type="SAM" id="SignalP"/>
    </source>
</evidence>
<dbReference type="Pfam" id="PF10901">
    <property type="entry name" value="DUF2690"/>
    <property type="match status" value="1"/>
</dbReference>
<sequence length="144" mass="14927">MPPTRILATVGAALAALLCTVAAAPAEPLQASASCKGAACNGKDPISAGCDQDGRLVESVPLATDRSIKVELFHSSACQSNWARSVGAPNGGAVLVTNKRGARYVRNTDGARRYVWTPMVDGTVQAQACLGPQNSDALTCTRYH</sequence>
<protein>
    <recommendedName>
        <fullName evidence="3">DUF2690 domain-containing protein</fullName>
    </recommendedName>
</protein>
<accession>A0AB33KDS5</accession>
<feature type="signal peptide" evidence="1">
    <location>
        <begin position="1"/>
        <end position="26"/>
    </location>
</feature>
<name>A0AB33KDS5_9ACTN</name>
<proteinExistence type="predicted"/>
<gene>
    <name evidence="2" type="ORF">KCMC57_59530</name>
</gene>
<reference evidence="2" key="1">
    <citation type="submission" date="2024-07" db="EMBL/GenBank/DDBJ databases">
        <title>Complete genome sequences of cellulolytic bacteria, Kitasatospora sp. CMC57 and Streptomyces sp. CMC78, isolated from Japanese agricultural soil.</title>
        <authorList>
            <person name="Hashimoto T."/>
            <person name="Ito M."/>
            <person name="Iwamoto M."/>
            <person name="Fukahori D."/>
            <person name="Shoda T."/>
            <person name="Sakoda M."/>
            <person name="Morohoshi T."/>
            <person name="Mitsuboshi M."/>
            <person name="Nishizawa T."/>
        </authorList>
    </citation>
    <scope>NUCLEOTIDE SEQUENCE</scope>
    <source>
        <strain evidence="2">CMC57</strain>
    </source>
</reference>
<feature type="chain" id="PRO_5044341436" description="DUF2690 domain-containing protein" evidence="1">
    <location>
        <begin position="27"/>
        <end position="144"/>
    </location>
</feature>
<dbReference type="InterPro" id="IPR021224">
    <property type="entry name" value="DUF2690"/>
</dbReference>
<dbReference type="RefSeq" id="WP_407991666.1">
    <property type="nucleotide sequence ID" value="NZ_AP035881.2"/>
</dbReference>
<evidence type="ECO:0000313" key="2">
    <source>
        <dbReference type="EMBL" id="BFP49585.1"/>
    </source>
</evidence>
<dbReference type="EMBL" id="AP035881">
    <property type="protein sequence ID" value="BFP49585.1"/>
    <property type="molecule type" value="Genomic_DNA"/>
</dbReference>
<organism evidence="2">
    <name type="scientific">Kitasatospora sp. CMC57</name>
    <dbReference type="NCBI Taxonomy" id="3231513"/>
    <lineage>
        <taxon>Bacteria</taxon>
        <taxon>Bacillati</taxon>
        <taxon>Actinomycetota</taxon>
        <taxon>Actinomycetes</taxon>
        <taxon>Kitasatosporales</taxon>
        <taxon>Streptomycetaceae</taxon>
        <taxon>Kitasatospora</taxon>
    </lineage>
</organism>
<keyword evidence="1" id="KW-0732">Signal</keyword>
<dbReference type="AlphaFoldDB" id="A0AB33KDS5"/>